<feature type="transmembrane region" description="Helical" evidence="1">
    <location>
        <begin position="164"/>
        <end position="185"/>
    </location>
</feature>
<accession>A0A3N1PV82</accession>
<dbReference type="Gene3D" id="3.30.70.270">
    <property type="match status" value="1"/>
</dbReference>
<dbReference type="InterPro" id="IPR043128">
    <property type="entry name" value="Rev_trsase/Diguanyl_cyclase"/>
</dbReference>
<feature type="domain" description="EAL" evidence="2">
    <location>
        <begin position="481"/>
        <end position="733"/>
    </location>
</feature>
<name>A0A3N1PV82_9GAMM</name>
<proteinExistence type="predicted"/>
<keyword evidence="1" id="KW-0812">Transmembrane</keyword>
<keyword evidence="4" id="KW-1185">Reference proteome</keyword>
<dbReference type="PANTHER" id="PTHR33121:SF79">
    <property type="entry name" value="CYCLIC DI-GMP PHOSPHODIESTERASE PDED-RELATED"/>
    <property type="match status" value="1"/>
</dbReference>
<dbReference type="CDD" id="cd01948">
    <property type="entry name" value="EAL"/>
    <property type="match status" value="1"/>
</dbReference>
<dbReference type="InterPro" id="IPR050706">
    <property type="entry name" value="Cyclic-di-GMP_PDE-like"/>
</dbReference>
<feature type="transmembrane region" description="Helical" evidence="1">
    <location>
        <begin position="24"/>
        <end position="45"/>
    </location>
</feature>
<evidence type="ECO:0000313" key="4">
    <source>
        <dbReference type="Proteomes" id="UP000268033"/>
    </source>
</evidence>
<sequence>MLKQLLYLNDEQGDLPISPWRISVLRILTLSGLLLVLGIAVHSSYKAWQLGAYHVLYIVLGFYVVLLGAALFARRRYRLGRMLLALCVVGAGATMQFFIKDFDDAKLGAIFLYSLPIAMLMLWGKKAAVAAMAFNLLPFAYLVYNKPLLHWDTFNIDLPSTPIYLNLLLFIFFNLCLPLALMRMLSALQWTHGRQQDLNRQLQLSMLLYRDLFDNDNHPALIINHGQKVMRQNKALARWLKKHRLSINALLPALSLPPENCKHLPRLLPTGSGQQRLVELTKSRMANPQYHLLLLEDVTEASQLKMQLADERVQNRRLRWHDTSTGMLNEQGVEHWLARKPRAAVAIMQLCNGPGIRFKYGKPVKDQVLNKIAAHVKALLPKGAIAGRIGRCTLVFCHPTMRRDALQAMVQGIEMQLGSTVRLDDGALCETERHWKIASHPGLLPPGHHISSLAVHLYGQLLTAGDVTLLDTNALQRFDSQHQLVEDLRTALASRDQLYLDYQPQCDTEGNIVAAEALLRWRHPKEGNISPAVFIPLAEQSGNIGRLTRWVVTQACAQLKSWQQQGINLRLSVNLSVLDLIDERFTHWLIEHCREQQIDNAMLELEITETALADLRQTSQSLKILSQAGFPLAIDDFGTGHSSLTRLTNLDANIIKIDRDFLRAVPGQARSERMLKAILELCRSTGAEPLVEGVETRQQLDWLLAQGCKFFQGFYLYRPMPPRTLAQLLKAISTA</sequence>
<dbReference type="InterPro" id="IPR001633">
    <property type="entry name" value="EAL_dom"/>
</dbReference>
<dbReference type="STRING" id="584787.GCA_001247655_01935"/>
<evidence type="ECO:0000256" key="1">
    <source>
        <dbReference type="SAM" id="Phobius"/>
    </source>
</evidence>
<dbReference type="Gene3D" id="3.20.20.450">
    <property type="entry name" value="EAL domain"/>
    <property type="match status" value="1"/>
</dbReference>
<dbReference type="SUPFAM" id="SSF141868">
    <property type="entry name" value="EAL domain-like"/>
    <property type="match status" value="1"/>
</dbReference>
<dbReference type="InterPro" id="IPR035919">
    <property type="entry name" value="EAL_sf"/>
</dbReference>
<gene>
    <name evidence="3" type="ORF">EDC28_101346</name>
</gene>
<dbReference type="SMART" id="SM00052">
    <property type="entry name" value="EAL"/>
    <property type="match status" value="1"/>
</dbReference>
<feature type="transmembrane region" description="Helical" evidence="1">
    <location>
        <begin position="79"/>
        <end position="99"/>
    </location>
</feature>
<reference evidence="3 4" key="1">
    <citation type="submission" date="2018-11" db="EMBL/GenBank/DDBJ databases">
        <title>Genomic Encyclopedia of Type Strains, Phase IV (KMG-IV): sequencing the most valuable type-strain genomes for metagenomic binning, comparative biology and taxonomic classification.</title>
        <authorList>
            <person name="Goeker M."/>
        </authorList>
    </citation>
    <scope>NUCLEOTIDE SEQUENCE [LARGE SCALE GENOMIC DNA]</scope>
    <source>
        <strain evidence="3 4">DSM 21945</strain>
    </source>
</reference>
<dbReference type="PANTHER" id="PTHR33121">
    <property type="entry name" value="CYCLIC DI-GMP PHOSPHODIESTERASE PDEF"/>
    <property type="match status" value="1"/>
</dbReference>
<dbReference type="PROSITE" id="PS50883">
    <property type="entry name" value="EAL"/>
    <property type="match status" value="1"/>
</dbReference>
<comment type="caution">
    <text evidence="3">The sequence shown here is derived from an EMBL/GenBank/DDBJ whole genome shotgun (WGS) entry which is preliminary data.</text>
</comment>
<dbReference type="Proteomes" id="UP000268033">
    <property type="component" value="Unassembled WGS sequence"/>
</dbReference>
<feature type="transmembrane region" description="Helical" evidence="1">
    <location>
        <begin position="51"/>
        <end position="72"/>
    </location>
</feature>
<feature type="transmembrane region" description="Helical" evidence="1">
    <location>
        <begin position="127"/>
        <end position="144"/>
    </location>
</feature>
<dbReference type="RefSeq" id="WP_123420464.1">
    <property type="nucleotide sequence ID" value="NZ_RJUL01000001.1"/>
</dbReference>
<keyword evidence="1" id="KW-1133">Transmembrane helix</keyword>
<evidence type="ECO:0000313" key="3">
    <source>
        <dbReference type="EMBL" id="ROQ30660.1"/>
    </source>
</evidence>
<evidence type="ECO:0000259" key="2">
    <source>
        <dbReference type="PROSITE" id="PS50883"/>
    </source>
</evidence>
<protein>
    <submittedName>
        <fullName evidence="3">Diguanylate cyclase/phosphodiesterase</fullName>
    </submittedName>
</protein>
<keyword evidence="1" id="KW-0472">Membrane</keyword>
<dbReference type="Pfam" id="PF00563">
    <property type="entry name" value="EAL"/>
    <property type="match status" value="1"/>
</dbReference>
<dbReference type="EMBL" id="RJUL01000001">
    <property type="protein sequence ID" value="ROQ30660.1"/>
    <property type="molecule type" value="Genomic_DNA"/>
</dbReference>
<dbReference type="GO" id="GO:0071111">
    <property type="term" value="F:cyclic-guanylate-specific phosphodiesterase activity"/>
    <property type="evidence" value="ECO:0007669"/>
    <property type="project" value="InterPro"/>
</dbReference>
<dbReference type="AlphaFoldDB" id="A0A3N1PV82"/>
<organism evidence="3 4">
    <name type="scientific">Gallaecimonas pentaromativorans</name>
    <dbReference type="NCBI Taxonomy" id="584787"/>
    <lineage>
        <taxon>Bacteria</taxon>
        <taxon>Pseudomonadati</taxon>
        <taxon>Pseudomonadota</taxon>
        <taxon>Gammaproteobacteria</taxon>
        <taxon>Enterobacterales</taxon>
        <taxon>Gallaecimonadaceae</taxon>
        <taxon>Gallaecimonas</taxon>
    </lineage>
</organism>